<proteinExistence type="predicted"/>
<protein>
    <submittedName>
        <fullName evidence="1">Uncharacterized protein</fullName>
    </submittedName>
</protein>
<comment type="caution">
    <text evidence="1">The sequence shown here is derived from an EMBL/GenBank/DDBJ whole genome shotgun (WGS) entry which is preliminary data.</text>
</comment>
<dbReference type="AlphaFoldDB" id="A0AAD6Z524"/>
<organism evidence="1 2">
    <name type="scientific">Mycena albidolilacea</name>
    <dbReference type="NCBI Taxonomy" id="1033008"/>
    <lineage>
        <taxon>Eukaryota</taxon>
        <taxon>Fungi</taxon>
        <taxon>Dikarya</taxon>
        <taxon>Basidiomycota</taxon>
        <taxon>Agaricomycotina</taxon>
        <taxon>Agaricomycetes</taxon>
        <taxon>Agaricomycetidae</taxon>
        <taxon>Agaricales</taxon>
        <taxon>Marasmiineae</taxon>
        <taxon>Mycenaceae</taxon>
        <taxon>Mycena</taxon>
    </lineage>
</organism>
<reference evidence="1" key="1">
    <citation type="submission" date="2023-03" db="EMBL/GenBank/DDBJ databases">
        <title>Massive genome expansion in bonnet fungi (Mycena s.s.) driven by repeated elements and novel gene families across ecological guilds.</title>
        <authorList>
            <consortium name="Lawrence Berkeley National Laboratory"/>
            <person name="Harder C.B."/>
            <person name="Miyauchi S."/>
            <person name="Viragh M."/>
            <person name="Kuo A."/>
            <person name="Thoen E."/>
            <person name="Andreopoulos B."/>
            <person name="Lu D."/>
            <person name="Skrede I."/>
            <person name="Drula E."/>
            <person name="Henrissat B."/>
            <person name="Morin E."/>
            <person name="Kohler A."/>
            <person name="Barry K."/>
            <person name="LaButti K."/>
            <person name="Morin E."/>
            <person name="Salamov A."/>
            <person name="Lipzen A."/>
            <person name="Mereny Z."/>
            <person name="Hegedus B."/>
            <person name="Baldrian P."/>
            <person name="Stursova M."/>
            <person name="Weitz H."/>
            <person name="Taylor A."/>
            <person name="Grigoriev I.V."/>
            <person name="Nagy L.G."/>
            <person name="Martin F."/>
            <person name="Kauserud H."/>
        </authorList>
    </citation>
    <scope>NUCLEOTIDE SEQUENCE</scope>
    <source>
        <strain evidence="1">CBHHK002</strain>
    </source>
</reference>
<sequence length="463" mass="52165">MPFTGAAVPWSPRSQQQVGACCLRDFDHQRRLTMRHSPSSAVFAVSELCVSIIDLLCDSASDLKFCALVSRDFTFPAQSHLFRVVDLDLNVRISHRTHITFRGSRLQTLTHYSDGSERRKEAAARLHQLMNGAPHLRPLVRTVHAPIDETVLTHVLNMRLTRLTHLSLKGPLPYTDALYAMQDLIALPSIQWLTLSTSFLRDGLDLLFSHRTTPLRTLEIFPLYQSAEHTEYDKIRRLEMRLLNWDHTDARPWHSSAGSDQGTRISNLFLYQFASEPTGWLLDEDSPLDLSQLRSVQTYGCPLSPALMLPRFARRTVEELRLDAELVSHHRPLAGFTALKTLRLISTPPTLLAALATLPPRSDHLEVITLAARGSRIDIAALAPLDALLDRLHLPALTRVEVSVARFHLDTSRSTRMRAKTDYDDSAVVPAFSAMHARGVLVVHDVREWGVELAGRGRFIINM</sequence>
<dbReference type="EMBL" id="JARIHO010000088">
    <property type="protein sequence ID" value="KAJ7307728.1"/>
    <property type="molecule type" value="Genomic_DNA"/>
</dbReference>
<name>A0AAD6Z524_9AGAR</name>
<gene>
    <name evidence="1" type="ORF">DFH08DRAFT_900914</name>
</gene>
<dbReference type="Proteomes" id="UP001218218">
    <property type="component" value="Unassembled WGS sequence"/>
</dbReference>
<evidence type="ECO:0000313" key="2">
    <source>
        <dbReference type="Proteomes" id="UP001218218"/>
    </source>
</evidence>
<evidence type="ECO:0000313" key="1">
    <source>
        <dbReference type="EMBL" id="KAJ7307728.1"/>
    </source>
</evidence>
<accession>A0AAD6Z524</accession>
<keyword evidence="2" id="KW-1185">Reference proteome</keyword>